<sequence>MFFFNNNIFASYNPILSFTLTLSVSGFAFVFLYNDSPRLFRKRSFYAVLASNIISFPVFLYFFLISVYSLPLFDIIILIISINVGVVLFYLSIAIYQWKLSWAIWKIGYRMWIIFPIVNYALISEAFTGIDVFTNALNL</sequence>
<proteinExistence type="predicted"/>
<keyword evidence="1" id="KW-0472">Membrane</keyword>
<name>X1JIA6_9ZZZZ</name>
<feature type="transmembrane region" description="Helical" evidence="1">
    <location>
        <begin position="45"/>
        <end position="69"/>
    </location>
</feature>
<organism evidence="2">
    <name type="scientific">marine sediment metagenome</name>
    <dbReference type="NCBI Taxonomy" id="412755"/>
    <lineage>
        <taxon>unclassified sequences</taxon>
        <taxon>metagenomes</taxon>
        <taxon>ecological metagenomes</taxon>
    </lineage>
</organism>
<reference evidence="2" key="1">
    <citation type="journal article" date="2014" name="Front. Microbiol.">
        <title>High frequency of phylogenetically diverse reductive dehalogenase-homologous genes in deep subseafloor sedimentary metagenomes.</title>
        <authorList>
            <person name="Kawai M."/>
            <person name="Futagami T."/>
            <person name="Toyoda A."/>
            <person name="Takaki Y."/>
            <person name="Nishi S."/>
            <person name="Hori S."/>
            <person name="Arai W."/>
            <person name="Tsubouchi T."/>
            <person name="Morono Y."/>
            <person name="Uchiyama I."/>
            <person name="Ito T."/>
            <person name="Fujiyama A."/>
            <person name="Inagaki F."/>
            <person name="Takami H."/>
        </authorList>
    </citation>
    <scope>NUCLEOTIDE SEQUENCE</scope>
    <source>
        <strain evidence="2">Expedition CK06-06</strain>
    </source>
</reference>
<protein>
    <submittedName>
        <fullName evidence="2">Uncharacterized protein</fullName>
    </submittedName>
</protein>
<comment type="caution">
    <text evidence="2">The sequence shown here is derived from an EMBL/GenBank/DDBJ whole genome shotgun (WGS) entry which is preliminary data.</text>
</comment>
<accession>X1JIA6</accession>
<gene>
    <name evidence="2" type="ORF">S03H2_64348</name>
</gene>
<evidence type="ECO:0000256" key="1">
    <source>
        <dbReference type="SAM" id="Phobius"/>
    </source>
</evidence>
<keyword evidence="1" id="KW-1133">Transmembrane helix</keyword>
<evidence type="ECO:0000313" key="2">
    <source>
        <dbReference type="EMBL" id="GAH78024.1"/>
    </source>
</evidence>
<feature type="transmembrane region" description="Helical" evidence="1">
    <location>
        <begin position="12"/>
        <end position="33"/>
    </location>
</feature>
<dbReference type="AlphaFoldDB" id="X1JIA6"/>
<feature type="transmembrane region" description="Helical" evidence="1">
    <location>
        <begin position="75"/>
        <end position="96"/>
    </location>
</feature>
<feature type="transmembrane region" description="Helical" evidence="1">
    <location>
        <begin position="108"/>
        <end position="130"/>
    </location>
</feature>
<feature type="non-terminal residue" evidence="2">
    <location>
        <position position="139"/>
    </location>
</feature>
<dbReference type="EMBL" id="BARU01041790">
    <property type="protein sequence ID" value="GAH78024.1"/>
    <property type="molecule type" value="Genomic_DNA"/>
</dbReference>
<keyword evidence="1" id="KW-0812">Transmembrane</keyword>